<comment type="caution">
    <text evidence="7">The sequence shown here is derived from an EMBL/GenBank/DDBJ whole genome shotgun (WGS) entry which is preliminary data.</text>
</comment>
<dbReference type="Proteomes" id="UP000237000">
    <property type="component" value="Unassembled WGS sequence"/>
</dbReference>
<evidence type="ECO:0000256" key="5">
    <source>
        <dbReference type="ARBA" id="ARBA00023239"/>
    </source>
</evidence>
<dbReference type="GO" id="GO:0004634">
    <property type="term" value="F:phosphopyruvate hydratase activity"/>
    <property type="evidence" value="ECO:0007669"/>
    <property type="project" value="UniProtKB-EC"/>
</dbReference>
<dbReference type="STRING" id="63057.A0A2P5FKY4"/>
<comment type="similarity">
    <text evidence="2">Belongs to the enolase family.</text>
</comment>
<dbReference type="Gene3D" id="3.20.20.120">
    <property type="entry name" value="Enolase-like C-terminal domain"/>
    <property type="match status" value="1"/>
</dbReference>
<dbReference type="SUPFAM" id="SSF51604">
    <property type="entry name" value="Enolase C-terminal domain-like"/>
    <property type="match status" value="1"/>
</dbReference>
<dbReference type="InParanoid" id="A0A2P5FKY4"/>
<dbReference type="InterPro" id="IPR036849">
    <property type="entry name" value="Enolase-like_C_sf"/>
</dbReference>
<protein>
    <recommendedName>
        <fullName evidence="3">phosphopyruvate hydratase</fullName>
        <ecNumber evidence="3">4.2.1.11</ecNumber>
    </recommendedName>
</protein>
<evidence type="ECO:0000313" key="7">
    <source>
        <dbReference type="EMBL" id="PON98423.1"/>
    </source>
</evidence>
<dbReference type="UniPathway" id="UPA00109">
    <property type="reaction ID" value="UER00187"/>
</dbReference>
<dbReference type="InterPro" id="IPR020810">
    <property type="entry name" value="Enolase_C"/>
</dbReference>
<name>A0A2P5FKY4_TREOI</name>
<dbReference type="EMBL" id="JXTC01000024">
    <property type="protein sequence ID" value="PON98423.1"/>
    <property type="molecule type" value="Genomic_DNA"/>
</dbReference>
<evidence type="ECO:0000313" key="8">
    <source>
        <dbReference type="Proteomes" id="UP000237000"/>
    </source>
</evidence>
<dbReference type="AlphaFoldDB" id="A0A2P5FKY4"/>
<feature type="domain" description="Enolase C-terminal TIM barrel" evidence="6">
    <location>
        <begin position="86"/>
        <end position="168"/>
    </location>
</feature>
<reference evidence="8" key="1">
    <citation type="submission" date="2016-06" db="EMBL/GenBank/DDBJ databases">
        <title>Parallel loss of symbiosis genes in relatives of nitrogen-fixing non-legume Parasponia.</title>
        <authorList>
            <person name="Van Velzen R."/>
            <person name="Holmer R."/>
            <person name="Bu F."/>
            <person name="Rutten L."/>
            <person name="Van Zeijl A."/>
            <person name="Liu W."/>
            <person name="Santuari L."/>
            <person name="Cao Q."/>
            <person name="Sharma T."/>
            <person name="Shen D."/>
            <person name="Roswanjaya Y."/>
            <person name="Wardhani T."/>
            <person name="Kalhor M.S."/>
            <person name="Jansen J."/>
            <person name="Van den Hoogen J."/>
            <person name="Gungor B."/>
            <person name="Hartog M."/>
            <person name="Hontelez J."/>
            <person name="Verver J."/>
            <person name="Yang W.-C."/>
            <person name="Schijlen E."/>
            <person name="Repin R."/>
            <person name="Schilthuizen M."/>
            <person name="Schranz E."/>
            <person name="Heidstra R."/>
            <person name="Miyata K."/>
            <person name="Fedorova E."/>
            <person name="Kohlen W."/>
            <person name="Bisseling T."/>
            <person name="Smit S."/>
            <person name="Geurts R."/>
        </authorList>
    </citation>
    <scope>NUCLEOTIDE SEQUENCE [LARGE SCALE GENOMIC DNA]</scope>
    <source>
        <strain evidence="8">cv. RG33-2</strain>
    </source>
</reference>
<keyword evidence="5" id="KW-0456">Lyase</keyword>
<evidence type="ECO:0000256" key="4">
    <source>
        <dbReference type="ARBA" id="ARBA00023152"/>
    </source>
</evidence>
<keyword evidence="8" id="KW-1185">Reference proteome</keyword>
<organism evidence="7 8">
    <name type="scientific">Trema orientale</name>
    <name type="common">Charcoal tree</name>
    <name type="synonym">Celtis orientalis</name>
    <dbReference type="NCBI Taxonomy" id="63057"/>
    <lineage>
        <taxon>Eukaryota</taxon>
        <taxon>Viridiplantae</taxon>
        <taxon>Streptophyta</taxon>
        <taxon>Embryophyta</taxon>
        <taxon>Tracheophyta</taxon>
        <taxon>Spermatophyta</taxon>
        <taxon>Magnoliopsida</taxon>
        <taxon>eudicotyledons</taxon>
        <taxon>Gunneridae</taxon>
        <taxon>Pentapetalae</taxon>
        <taxon>rosids</taxon>
        <taxon>fabids</taxon>
        <taxon>Rosales</taxon>
        <taxon>Cannabaceae</taxon>
        <taxon>Trema</taxon>
    </lineage>
</organism>
<proteinExistence type="inferred from homology"/>
<evidence type="ECO:0000259" key="6">
    <source>
        <dbReference type="Pfam" id="PF00113"/>
    </source>
</evidence>
<sequence length="185" mass="20856">MAEVASSGADVKENESTTQAKKLTISRVVASLTSDSRSVPIIMMEKAAELLFKVIDDDAGFYTDCIRIGVEFCGSKLSMNKDDYSSFRRLVIDSPIVFIKNPFHEDNVEHYTELTKFMLADEMELGRDITAIHSEDIIRVVRGDPSLTNRKMLKKAIRNKTCNSLLLESFMTNSTHTSLYFIGDR</sequence>
<keyword evidence="4" id="KW-0324">Glycolysis</keyword>
<evidence type="ECO:0000256" key="1">
    <source>
        <dbReference type="ARBA" id="ARBA00005031"/>
    </source>
</evidence>
<dbReference type="Pfam" id="PF00113">
    <property type="entry name" value="Enolase_C"/>
    <property type="match status" value="1"/>
</dbReference>
<evidence type="ECO:0000256" key="2">
    <source>
        <dbReference type="ARBA" id="ARBA00009604"/>
    </source>
</evidence>
<gene>
    <name evidence="7" type="ORF">TorRG33x02_056570</name>
</gene>
<dbReference type="OrthoDB" id="10294509at2759"/>
<dbReference type="EC" id="4.2.1.11" evidence="3"/>
<dbReference type="GO" id="GO:0006096">
    <property type="term" value="P:glycolytic process"/>
    <property type="evidence" value="ECO:0007669"/>
    <property type="project" value="UniProtKB-UniPathway"/>
</dbReference>
<comment type="pathway">
    <text evidence="1">Carbohydrate degradation; glycolysis; pyruvate from D-glyceraldehyde 3-phosphate: step 4/5.</text>
</comment>
<evidence type="ECO:0000256" key="3">
    <source>
        <dbReference type="ARBA" id="ARBA00012058"/>
    </source>
</evidence>
<accession>A0A2P5FKY4</accession>